<organism evidence="2 3">
    <name type="scientific">Didymella rabiei</name>
    <name type="common">Chickpea ascochyta blight fungus</name>
    <name type="synonym">Mycosphaerella rabiei</name>
    <dbReference type="NCBI Taxonomy" id="5454"/>
    <lineage>
        <taxon>Eukaryota</taxon>
        <taxon>Fungi</taxon>
        <taxon>Dikarya</taxon>
        <taxon>Ascomycota</taxon>
        <taxon>Pezizomycotina</taxon>
        <taxon>Dothideomycetes</taxon>
        <taxon>Pleosporomycetidae</taxon>
        <taxon>Pleosporales</taxon>
        <taxon>Pleosporineae</taxon>
        <taxon>Didymellaceae</taxon>
        <taxon>Ascochyta</taxon>
    </lineage>
</organism>
<sequence>MRVCSRGNKRVSMPTPVEEDNPNLPRSHAPTLPTARIPAQRRFRRHPPRRRRLALAVPRIDRAAPLAWRSLDDNDDDDDDDDNDNDNDDNEHYDT</sequence>
<feature type="compositionally biased region" description="Acidic residues" evidence="1">
    <location>
        <begin position="73"/>
        <end position="89"/>
    </location>
</feature>
<proteinExistence type="predicted"/>
<comment type="caution">
    <text evidence="2">The sequence shown here is derived from an EMBL/GenBank/DDBJ whole genome shotgun (WGS) entry which is preliminary data.</text>
</comment>
<reference evidence="2 3" key="1">
    <citation type="journal article" date="2016" name="Sci. Rep.">
        <title>Draft genome sequencing and secretome analysis of fungal phytopathogen Ascochyta rabiei provides insight into the necrotrophic effector repertoire.</title>
        <authorList>
            <person name="Verma S."/>
            <person name="Gazara R.K."/>
            <person name="Nizam S."/>
            <person name="Parween S."/>
            <person name="Chattopadhyay D."/>
            <person name="Verma P.K."/>
        </authorList>
    </citation>
    <scope>NUCLEOTIDE SEQUENCE [LARGE SCALE GENOMIC DNA]</scope>
    <source>
        <strain evidence="2 3">ArDII</strain>
    </source>
</reference>
<protein>
    <submittedName>
        <fullName evidence="2">Uncharacterized protein</fullName>
    </submittedName>
</protein>
<evidence type="ECO:0000313" key="3">
    <source>
        <dbReference type="Proteomes" id="UP000076837"/>
    </source>
</evidence>
<evidence type="ECO:0000256" key="1">
    <source>
        <dbReference type="SAM" id="MobiDB-lite"/>
    </source>
</evidence>
<evidence type="ECO:0000313" key="2">
    <source>
        <dbReference type="EMBL" id="KZM27287.1"/>
    </source>
</evidence>
<keyword evidence="3" id="KW-1185">Reference proteome</keyword>
<dbReference type="Proteomes" id="UP000076837">
    <property type="component" value="Unassembled WGS sequence"/>
</dbReference>
<name>A0A163KVV8_DIDRA</name>
<feature type="region of interest" description="Disordered" evidence="1">
    <location>
        <begin position="1"/>
        <end position="95"/>
    </location>
</feature>
<dbReference type="EMBL" id="JYNV01000073">
    <property type="protein sequence ID" value="KZM27287.1"/>
    <property type="molecule type" value="Genomic_DNA"/>
</dbReference>
<feature type="compositionally biased region" description="Basic residues" evidence="1">
    <location>
        <begin position="39"/>
        <end position="53"/>
    </location>
</feature>
<gene>
    <name evidence="2" type="ORF">ST47_g1563</name>
</gene>
<accession>A0A163KVV8</accession>
<dbReference type="AlphaFoldDB" id="A0A163KVV8"/>